<dbReference type="PANTHER" id="PTHR40660">
    <property type="entry name" value="5'-PHOSPHATE OXIDASE PUTATIVE DOMAIN-CONTAINING PROTEIN-RELATED"/>
    <property type="match status" value="1"/>
</dbReference>
<protein>
    <recommendedName>
        <fullName evidence="1">Pyridoxamine 5'-phosphate oxidase N-terminal domain-containing protein</fullName>
    </recommendedName>
</protein>
<dbReference type="Gene3D" id="2.30.110.10">
    <property type="entry name" value="Electron Transport, Fmn-binding Protein, Chain A"/>
    <property type="match status" value="1"/>
</dbReference>
<organism evidence="2">
    <name type="scientific">uncultured Desulfobacterium sp</name>
    <dbReference type="NCBI Taxonomy" id="201089"/>
    <lineage>
        <taxon>Bacteria</taxon>
        <taxon>Pseudomonadati</taxon>
        <taxon>Thermodesulfobacteriota</taxon>
        <taxon>Desulfobacteria</taxon>
        <taxon>Desulfobacterales</taxon>
        <taxon>Desulfobacteriaceae</taxon>
        <taxon>Desulfobacterium</taxon>
        <taxon>environmental samples</taxon>
    </lineage>
</organism>
<name>A0A445MY47_9BACT</name>
<dbReference type="InterPro" id="IPR011576">
    <property type="entry name" value="Pyridox_Oxase_N"/>
</dbReference>
<sequence length="128" mass="14989">MNLKDYFENNKGRGILATADKEGKVDVAVFSRPHIMDEETIAFIMPDRLTHHNLQSNNHAAYLFMEDGPEYKGVRLFLSKFREEKDTELLHSIRRRRYSSKEETEEEPRFLVFFKVDKILPLIGAGDK</sequence>
<dbReference type="SUPFAM" id="SSF50475">
    <property type="entry name" value="FMN-binding split barrel"/>
    <property type="match status" value="1"/>
</dbReference>
<evidence type="ECO:0000259" key="1">
    <source>
        <dbReference type="Pfam" id="PF01243"/>
    </source>
</evidence>
<proteinExistence type="predicted"/>
<feature type="domain" description="Pyridoxamine 5'-phosphate oxidase N-terminal" evidence="1">
    <location>
        <begin position="10"/>
        <end position="109"/>
    </location>
</feature>
<dbReference type="PANTHER" id="PTHR40660:SF1">
    <property type="entry name" value="5'-PHOSPHATE OXIDASE PUTATIVE DOMAIN-CONTAINING PROTEIN-RELATED"/>
    <property type="match status" value="1"/>
</dbReference>
<evidence type="ECO:0000313" key="2">
    <source>
        <dbReference type="EMBL" id="SPD74281.1"/>
    </source>
</evidence>
<dbReference type="AlphaFoldDB" id="A0A445MY47"/>
<reference evidence="2" key="1">
    <citation type="submission" date="2018-01" db="EMBL/GenBank/DDBJ databases">
        <authorList>
            <person name="Regsiter A."/>
            <person name="William W."/>
        </authorList>
    </citation>
    <scope>NUCLEOTIDE SEQUENCE</scope>
    <source>
        <strain evidence="2">TRIP AH-1</strain>
    </source>
</reference>
<accession>A0A445MY47</accession>
<dbReference type="Pfam" id="PF01243">
    <property type="entry name" value="PNPOx_N"/>
    <property type="match status" value="1"/>
</dbReference>
<dbReference type="EMBL" id="OJIN01000137">
    <property type="protein sequence ID" value="SPD74281.1"/>
    <property type="molecule type" value="Genomic_DNA"/>
</dbReference>
<gene>
    <name evidence="2" type="ORF">PITCH_A2210003</name>
</gene>
<dbReference type="InterPro" id="IPR012349">
    <property type="entry name" value="Split_barrel_FMN-bd"/>
</dbReference>